<dbReference type="Pfam" id="PF13517">
    <property type="entry name" value="FG-GAP_3"/>
    <property type="match status" value="3"/>
</dbReference>
<keyword evidence="1 3" id="KW-0732">Signal</keyword>
<feature type="transmembrane region" description="Helical" evidence="2">
    <location>
        <begin position="1146"/>
        <end position="1168"/>
    </location>
</feature>
<feature type="transmembrane region" description="Helical" evidence="2">
    <location>
        <begin position="1238"/>
        <end position="1259"/>
    </location>
</feature>
<dbReference type="Gene3D" id="2.130.10.130">
    <property type="entry name" value="Integrin alpha, N-terminal"/>
    <property type="match status" value="2"/>
</dbReference>
<dbReference type="InterPro" id="IPR028994">
    <property type="entry name" value="Integrin_alpha_N"/>
</dbReference>
<comment type="caution">
    <text evidence="4">The sequence shown here is derived from an EMBL/GenBank/DDBJ whole genome shotgun (WGS) entry which is preliminary data.</text>
</comment>
<feature type="transmembrane region" description="Helical" evidence="2">
    <location>
        <begin position="260"/>
        <end position="290"/>
    </location>
</feature>
<keyword evidence="5" id="KW-1185">Reference proteome</keyword>
<feature type="chain" id="PRO_5032421635" evidence="3">
    <location>
        <begin position="19"/>
        <end position="1659"/>
    </location>
</feature>
<feature type="transmembrane region" description="Helical" evidence="2">
    <location>
        <begin position="811"/>
        <end position="829"/>
    </location>
</feature>
<dbReference type="PANTHER" id="PTHR46580:SF2">
    <property type="entry name" value="MAM DOMAIN-CONTAINING PROTEIN"/>
    <property type="match status" value="1"/>
</dbReference>
<dbReference type="InterPro" id="IPR013517">
    <property type="entry name" value="FG-GAP"/>
</dbReference>
<feature type="signal peptide" evidence="3">
    <location>
        <begin position="1"/>
        <end position="18"/>
    </location>
</feature>
<feature type="transmembrane region" description="Helical" evidence="2">
    <location>
        <begin position="338"/>
        <end position="359"/>
    </location>
</feature>
<dbReference type="Proteomes" id="UP000663828">
    <property type="component" value="Unassembled WGS sequence"/>
</dbReference>
<keyword evidence="2" id="KW-0812">Transmembrane</keyword>
<dbReference type="PANTHER" id="PTHR46580">
    <property type="entry name" value="SENSOR KINASE-RELATED"/>
    <property type="match status" value="1"/>
</dbReference>
<evidence type="ECO:0000313" key="5">
    <source>
        <dbReference type="Proteomes" id="UP000663828"/>
    </source>
</evidence>
<evidence type="ECO:0000313" key="4">
    <source>
        <dbReference type="EMBL" id="CAF1596351.1"/>
    </source>
</evidence>
<feature type="transmembrane region" description="Helical" evidence="2">
    <location>
        <begin position="709"/>
        <end position="730"/>
    </location>
</feature>
<reference evidence="4" key="1">
    <citation type="submission" date="2021-02" db="EMBL/GenBank/DDBJ databases">
        <authorList>
            <person name="Nowell W R."/>
        </authorList>
    </citation>
    <scope>NUCLEOTIDE SEQUENCE</scope>
</reference>
<evidence type="ECO:0000256" key="2">
    <source>
        <dbReference type="SAM" id="Phobius"/>
    </source>
</evidence>
<name>A0A816AIG2_ADIRI</name>
<protein>
    <submittedName>
        <fullName evidence="4">Uncharacterized protein</fullName>
    </submittedName>
</protein>
<evidence type="ECO:0000256" key="1">
    <source>
        <dbReference type="ARBA" id="ARBA00022729"/>
    </source>
</evidence>
<accession>A0A816AIG2</accession>
<keyword evidence="2" id="KW-0472">Membrane</keyword>
<dbReference type="EMBL" id="CAJNOR010006481">
    <property type="protein sequence ID" value="CAF1596351.1"/>
    <property type="molecule type" value="Genomic_DNA"/>
</dbReference>
<proteinExistence type="predicted"/>
<gene>
    <name evidence="4" type="ORF">XAT740_LOCUS47151</name>
</gene>
<dbReference type="SUPFAM" id="SSF69318">
    <property type="entry name" value="Integrin alpha N-terminal domain"/>
    <property type="match status" value="2"/>
</dbReference>
<keyword evidence="2" id="KW-1133">Transmembrane helix</keyword>
<sequence>MFPTLIIVFELLTSLCSIFQDTIDENKINLDNNELVTINLISEDKLRSQIDAKIKLFRSGISTEMNSFLSYIKITTRANYLISALNTNAVIGAVANGENYVINIFQTFAENDSADASDMDTITTCGSQSLMESAGFYTLPNITSDVPKYFFRLTDYDPLVIINGFFSGCTPFESLLPSTFDCLYDVKCLQLLSDYFPILHQMHCNWTDSVLSSKSKNMSLNDYLLDLFIEKWSTEMNYSVYFNTCACPFCTYITTDQTNLLYAMTLLISLYGGLTIVLRLISSFLINIAWKFKHYRRRTRINSEYRTTYIRNLIQAVKRLNLFKNNDRTEGSIRQQKIITYVYLILVTGSLLILLGMSLRSQMTLISISKPSLIVYKDLQNLYIDTLNCPCSTMIIPYRTFINLSPIFHQVCSSDIISKSFIAIMTSISTQVISIDWLNQAGLQFQLLSDLCQMANKTIDDAVNNFFIQHFITSNLLTKDEFDAQLNITLDQFIQSTNIYFGLLVNTIRLLMQVDQPYMGVMGLLQTVNTNLIIDTIANGTYGQQPIKLKFSLTGTRDMNSTNVNCICATNPHCQNPIAIYDVDIKLDGSYTFHIAYTVPGFVQGCFAIDSLLLSTLECFYTNSNCLSIIKSYIRDAYIQTTTYPLEFDIHPLIYDPIVDRFAPNISIEMIVKHMMIERWNISISYDNYYEICAPDYCTYSYPIRTKTAIGVMITLLSMLGGLTVSLRLITPQLVKFVFRLFKFSNNRQHPSNNRSPVRVVWHGRWRTMKRQLRTLLYTTVIDLNIFSLRHFGSRVDRTRAKHLGQWATRLYILLLTICLTILILYGVVQPETMKETLNKPSLGSYNRLQEKYGNNLKCPCSLIASTYDHYVAIKPRFHQICSSPFISNEWRNNLTMNLVADLSVYDLKDYRRFLSAHLQYLTGLCELSNQSVNTPIEQFLSSLLITNELQTEISFRAHINSSIEQSKSNAPRTFTRLFNLVRYVNHGNAIVSTYGTNFEYIAPYDQIDDYFAYTYGMIYDDNCSCASYLNCTSQANFMETNSSETFSIKGLKIGCTPSESFLLSTLECFYDSSCIDSIQRYTNYINSSTPLSTTMSSRFSINTPIAVLMKNLFIEEWITSINYSSYFEQCFPLFCSYTYIRRFSLLYAITFVLGIQGGLTIILKWICPQIVRIVFKINYYRNSRRNIVQSINTTRITTIGSTNTVITNRTFEAEFISRNVTSQVHFHRPLRRFVKMFSIFSVVLFVSLALIMFSIYFARSQSDEIIRTVSPTNTTNYAYGTMITSISESTATLAFTTTTDNWQYGPRLPIGIDFNNDGILDLVFIGYHSLRIMFGNGNGTFQGQTVLLTISEGLYIVAFALGDFNKDGRLDVAVINSDQTSINVLLSDNNGTFGDLMQLTGDNIKRLEDITIADFDNDNYLDIAVCDFGNNAIGVLFNNGNRSFSVYRRFSAGSSSWPVSITVGDVNHDNHTDIAFINHNSKQIGVLFGYGNRTFQSVKTFFTGGGYRPTSFVMGDFNEDTWLDVAYSCMSRNAISVLFGYSNETLGGNVDFFIETDIISTTPPAIGDLNNDGHLDIVVPSARPDYINILIGRGNGIFIAQHIFVPGTSYNEPTTKIIVHDFNGDSCQDLIVSTYFTSNLDILLNNCDCSVSGISRNN</sequence>
<organism evidence="4 5">
    <name type="scientific">Adineta ricciae</name>
    <name type="common">Rotifer</name>
    <dbReference type="NCBI Taxonomy" id="249248"/>
    <lineage>
        <taxon>Eukaryota</taxon>
        <taxon>Metazoa</taxon>
        <taxon>Spiralia</taxon>
        <taxon>Gnathifera</taxon>
        <taxon>Rotifera</taxon>
        <taxon>Eurotatoria</taxon>
        <taxon>Bdelloidea</taxon>
        <taxon>Adinetida</taxon>
        <taxon>Adinetidae</taxon>
        <taxon>Adineta</taxon>
    </lineage>
</organism>
<evidence type="ECO:0000256" key="3">
    <source>
        <dbReference type="SAM" id="SignalP"/>
    </source>
</evidence>